<evidence type="ECO:0000313" key="3">
    <source>
        <dbReference type="Proteomes" id="UP000192578"/>
    </source>
</evidence>
<proteinExistence type="predicted"/>
<feature type="compositionally biased region" description="Pro residues" evidence="1">
    <location>
        <begin position="302"/>
        <end position="338"/>
    </location>
</feature>
<feature type="compositionally biased region" description="Low complexity" evidence="1">
    <location>
        <begin position="8"/>
        <end position="22"/>
    </location>
</feature>
<feature type="region of interest" description="Disordered" evidence="1">
    <location>
        <begin position="1"/>
        <end position="126"/>
    </location>
</feature>
<accession>A0A9X6NDT4</accession>
<organism evidence="2 3">
    <name type="scientific">Hypsibius exemplaris</name>
    <name type="common">Freshwater tardigrade</name>
    <dbReference type="NCBI Taxonomy" id="2072580"/>
    <lineage>
        <taxon>Eukaryota</taxon>
        <taxon>Metazoa</taxon>
        <taxon>Ecdysozoa</taxon>
        <taxon>Tardigrada</taxon>
        <taxon>Eutardigrada</taxon>
        <taxon>Parachela</taxon>
        <taxon>Hypsibioidea</taxon>
        <taxon>Hypsibiidae</taxon>
        <taxon>Hypsibius</taxon>
    </lineage>
</organism>
<feature type="region of interest" description="Disordered" evidence="1">
    <location>
        <begin position="299"/>
        <end position="397"/>
    </location>
</feature>
<dbReference type="EMBL" id="MTYJ01000203">
    <property type="protein sequence ID" value="OWA50798.1"/>
    <property type="molecule type" value="Genomic_DNA"/>
</dbReference>
<evidence type="ECO:0000313" key="2">
    <source>
        <dbReference type="EMBL" id="OWA50798.1"/>
    </source>
</evidence>
<gene>
    <name evidence="2" type="ORF">BV898_15305</name>
</gene>
<reference evidence="3" key="1">
    <citation type="submission" date="2017-01" db="EMBL/GenBank/DDBJ databases">
        <title>Comparative genomics of anhydrobiosis in the tardigrade Hypsibius dujardini.</title>
        <authorList>
            <person name="Yoshida Y."/>
            <person name="Koutsovoulos G."/>
            <person name="Laetsch D."/>
            <person name="Stevens L."/>
            <person name="Kumar S."/>
            <person name="Horikawa D."/>
            <person name="Ishino K."/>
            <person name="Komine S."/>
            <person name="Tomita M."/>
            <person name="Blaxter M."/>
            <person name="Arakawa K."/>
        </authorList>
    </citation>
    <scope>NUCLEOTIDE SEQUENCE [LARGE SCALE GENOMIC DNA]</scope>
    <source>
        <strain evidence="3">Z151</strain>
    </source>
</reference>
<feature type="compositionally biased region" description="Basic and acidic residues" evidence="1">
    <location>
        <begin position="377"/>
        <end position="397"/>
    </location>
</feature>
<feature type="compositionally biased region" description="Polar residues" evidence="1">
    <location>
        <begin position="96"/>
        <end position="108"/>
    </location>
</feature>
<sequence length="397" mass="42857">MLDDNGPAATAIITRTTSAVSSVPPPRGVRPDNSSTAKGDDDEIPAQAEERDEIPVQAEERDEIPAQAEERDDIDWLFGSEASRRRRPLPLEMFRQRSNIGIQTSPLCSSADDDEEAADRDDEATDRERLAVAVKRRKQRNSQRCCPNCGFVGPDRDFIIPLGDADGSGSTSVVGKVAESSADRLKTRTPESPLFIAQLSCVLSSPKSLPSVQPDTTTAFPLHYTTTPTRTTTPNPKANEHLHTLRTDSQFSTARLSSPSQTSIGIQTEYFFSDSTGGLGSHLELSPFVTTATRPTTLLPNSIPPLPNSIPLPSNSTPPLPNSIPPLPNSTPPLPNSIPLPSNKSQGVRKSLSSPLVPPISLRALLSPNGPGKRRSERMGMEREIPEKVVEGPDAKK</sequence>
<keyword evidence="3" id="KW-1185">Reference proteome</keyword>
<protein>
    <submittedName>
        <fullName evidence="2">Uncharacterized protein</fullName>
    </submittedName>
</protein>
<feature type="compositionally biased region" description="Low complexity" evidence="1">
    <location>
        <begin position="351"/>
        <end position="362"/>
    </location>
</feature>
<evidence type="ECO:0000256" key="1">
    <source>
        <dbReference type="SAM" id="MobiDB-lite"/>
    </source>
</evidence>
<comment type="caution">
    <text evidence="2">The sequence shown here is derived from an EMBL/GenBank/DDBJ whole genome shotgun (WGS) entry which is preliminary data.</text>
</comment>
<name>A0A9X6NDT4_HYPEX</name>
<feature type="compositionally biased region" description="Acidic residues" evidence="1">
    <location>
        <begin position="111"/>
        <end position="125"/>
    </location>
</feature>
<dbReference type="AlphaFoldDB" id="A0A9X6NDT4"/>
<dbReference type="Proteomes" id="UP000192578">
    <property type="component" value="Unassembled WGS sequence"/>
</dbReference>